<evidence type="ECO:0000256" key="3">
    <source>
        <dbReference type="ARBA" id="ARBA00022692"/>
    </source>
</evidence>
<dbReference type="RefSeq" id="WP_196824154.1">
    <property type="nucleotide sequence ID" value="NZ_CP046980.1"/>
</dbReference>
<evidence type="ECO:0000256" key="6">
    <source>
        <dbReference type="SAM" id="Phobius"/>
    </source>
</evidence>
<evidence type="ECO:0000256" key="1">
    <source>
        <dbReference type="ARBA" id="ARBA00004651"/>
    </source>
</evidence>
<keyword evidence="4 6" id="KW-1133">Transmembrane helix</keyword>
<feature type="transmembrane region" description="Helical" evidence="6">
    <location>
        <begin position="53"/>
        <end position="73"/>
    </location>
</feature>
<evidence type="ECO:0000313" key="9">
    <source>
        <dbReference type="Proteomes" id="UP000658613"/>
    </source>
</evidence>
<sequence>MNPIKSFRDIWKSLNSKQKTTAGVFGAIDLAAKGFALRDLARTDSKKIRGPKWLWSTIIGVVNTFGWLAYFLIGKKR</sequence>
<keyword evidence="5 6" id="KW-0472">Membrane</keyword>
<evidence type="ECO:0000256" key="5">
    <source>
        <dbReference type="ARBA" id="ARBA00023136"/>
    </source>
</evidence>
<protein>
    <recommendedName>
        <fullName evidence="7">Cardiolipin synthase N-terminal domain-containing protein</fullName>
    </recommendedName>
</protein>
<comment type="subcellular location">
    <subcellularLocation>
        <location evidence="1">Cell membrane</location>
        <topology evidence="1">Multi-pass membrane protein</topology>
    </subcellularLocation>
</comment>
<gene>
    <name evidence="8" type="ORF">IW254_000604</name>
</gene>
<evidence type="ECO:0000256" key="2">
    <source>
        <dbReference type="ARBA" id="ARBA00022475"/>
    </source>
</evidence>
<dbReference type="GO" id="GO:0005886">
    <property type="term" value="C:plasma membrane"/>
    <property type="evidence" value="ECO:0007669"/>
    <property type="project" value="UniProtKB-SubCell"/>
</dbReference>
<keyword evidence="3 6" id="KW-0812">Transmembrane</keyword>
<reference evidence="8" key="1">
    <citation type="submission" date="2020-11" db="EMBL/GenBank/DDBJ databases">
        <title>Sequencing the genomes of 1000 actinobacteria strains.</title>
        <authorList>
            <person name="Klenk H.-P."/>
        </authorList>
    </citation>
    <scope>NUCLEOTIDE SEQUENCE</scope>
    <source>
        <strain evidence="8">DSM 45632</strain>
    </source>
</reference>
<name>A0A931GT99_9CORY</name>
<dbReference type="EMBL" id="JADOUE010000001">
    <property type="protein sequence ID" value="MBG6121635.1"/>
    <property type="molecule type" value="Genomic_DNA"/>
</dbReference>
<comment type="caution">
    <text evidence="8">The sequence shown here is derived from an EMBL/GenBank/DDBJ whole genome shotgun (WGS) entry which is preliminary data.</text>
</comment>
<organism evidence="8 9">
    <name type="scientific">Corynebacterium aquatimens</name>
    <dbReference type="NCBI Taxonomy" id="1190508"/>
    <lineage>
        <taxon>Bacteria</taxon>
        <taxon>Bacillati</taxon>
        <taxon>Actinomycetota</taxon>
        <taxon>Actinomycetes</taxon>
        <taxon>Mycobacteriales</taxon>
        <taxon>Corynebacteriaceae</taxon>
        <taxon>Corynebacterium</taxon>
    </lineage>
</organism>
<dbReference type="InterPro" id="IPR027379">
    <property type="entry name" value="CLS_N"/>
</dbReference>
<dbReference type="Proteomes" id="UP000658613">
    <property type="component" value="Unassembled WGS sequence"/>
</dbReference>
<proteinExistence type="predicted"/>
<evidence type="ECO:0000313" key="8">
    <source>
        <dbReference type="EMBL" id="MBG6121635.1"/>
    </source>
</evidence>
<evidence type="ECO:0000256" key="4">
    <source>
        <dbReference type="ARBA" id="ARBA00022989"/>
    </source>
</evidence>
<dbReference type="AlphaFoldDB" id="A0A931GT99"/>
<dbReference type="Pfam" id="PF13396">
    <property type="entry name" value="PLDc_N"/>
    <property type="match status" value="1"/>
</dbReference>
<keyword evidence="2" id="KW-1003">Cell membrane</keyword>
<evidence type="ECO:0000259" key="7">
    <source>
        <dbReference type="Pfam" id="PF13396"/>
    </source>
</evidence>
<feature type="domain" description="Cardiolipin synthase N-terminal" evidence="7">
    <location>
        <begin position="35"/>
        <end position="74"/>
    </location>
</feature>
<keyword evidence="9" id="KW-1185">Reference proteome</keyword>
<accession>A0A931GT99</accession>